<keyword evidence="8 13" id="KW-1133">Transmembrane helix</keyword>
<evidence type="ECO:0000256" key="8">
    <source>
        <dbReference type="ARBA" id="ARBA00022989"/>
    </source>
</evidence>
<evidence type="ECO:0000256" key="9">
    <source>
        <dbReference type="ARBA" id="ARBA00023065"/>
    </source>
</evidence>
<dbReference type="EMBL" id="JACHBR010000001">
    <property type="protein sequence ID" value="MBB5625244.1"/>
    <property type="molecule type" value="Genomic_DNA"/>
</dbReference>
<evidence type="ECO:0000313" key="15">
    <source>
        <dbReference type="Proteomes" id="UP000588112"/>
    </source>
</evidence>
<dbReference type="GO" id="GO:0015252">
    <property type="term" value="F:proton channel activity"/>
    <property type="evidence" value="ECO:0007669"/>
    <property type="project" value="InterPro"/>
</dbReference>
<dbReference type="Pfam" id="PF06736">
    <property type="entry name" value="TMEM175"/>
    <property type="match status" value="1"/>
</dbReference>
<comment type="caution">
    <text evidence="14">The sequence shown here is derived from an EMBL/GenBank/DDBJ whole genome shotgun (WGS) entry which is preliminary data.</text>
</comment>
<dbReference type="AlphaFoldDB" id="A0A7W8Z0J2"/>
<evidence type="ECO:0000313" key="14">
    <source>
        <dbReference type="EMBL" id="MBB5625244.1"/>
    </source>
</evidence>
<protein>
    <submittedName>
        <fullName evidence="14">Putative membrane protein</fullName>
    </submittedName>
</protein>
<dbReference type="PANTHER" id="PTHR31462:SF5">
    <property type="entry name" value="ENDOSOMAL_LYSOSOMAL PROTON CHANNEL TMEM175"/>
    <property type="match status" value="1"/>
</dbReference>
<organism evidence="14 15">
    <name type="scientific">Sphaerisporangium krabiense</name>
    <dbReference type="NCBI Taxonomy" id="763782"/>
    <lineage>
        <taxon>Bacteria</taxon>
        <taxon>Bacillati</taxon>
        <taxon>Actinomycetota</taxon>
        <taxon>Actinomycetes</taxon>
        <taxon>Streptosporangiales</taxon>
        <taxon>Streptosporangiaceae</taxon>
        <taxon>Sphaerisporangium</taxon>
    </lineage>
</organism>
<name>A0A7W8Z0J2_9ACTN</name>
<comment type="similarity">
    <text evidence="2">Belongs to the TMEM175 family.</text>
</comment>
<feature type="transmembrane region" description="Helical" evidence="13">
    <location>
        <begin position="102"/>
        <end position="119"/>
    </location>
</feature>
<keyword evidence="10 13" id="KW-0472">Membrane</keyword>
<evidence type="ECO:0000256" key="13">
    <source>
        <dbReference type="SAM" id="Phobius"/>
    </source>
</evidence>
<keyword evidence="15" id="KW-1185">Reference proteome</keyword>
<feature type="transmembrane region" description="Helical" evidence="13">
    <location>
        <begin position="21"/>
        <end position="38"/>
    </location>
</feature>
<dbReference type="RefSeq" id="WP_184608489.1">
    <property type="nucleotide sequence ID" value="NZ_BOOS01000034.1"/>
</dbReference>
<dbReference type="GO" id="GO:0016020">
    <property type="term" value="C:membrane"/>
    <property type="evidence" value="ECO:0007669"/>
    <property type="project" value="UniProtKB-SubCell"/>
</dbReference>
<sequence length="218" mass="23735">MSRTDEGDPVAPGMTHERFGMFADAVFAIAMTLLVIEIPRPEGGGGEGGDRMAAARELWHFLGENSGAFLAFVIAFLMLWATWRQHHRLLDQITRMTRWMSFLHIPLLIFVVLLPYPTALIGESTANPLSVTLFAGSEAVLLLCQSLLVAAAVRGGVLRPGADARRLRVVSVMLGGIAAFWALTAGLAWLMEGVAFLWMLTPLVAVVTLRTARRLLPA</sequence>
<dbReference type="GO" id="GO:0005267">
    <property type="term" value="F:potassium channel activity"/>
    <property type="evidence" value="ECO:0007669"/>
    <property type="project" value="UniProtKB-KW"/>
</dbReference>
<keyword evidence="3" id="KW-0813">Transport</keyword>
<reference evidence="14 15" key="1">
    <citation type="submission" date="2020-08" db="EMBL/GenBank/DDBJ databases">
        <title>Sequencing the genomes of 1000 actinobacteria strains.</title>
        <authorList>
            <person name="Klenk H.-P."/>
        </authorList>
    </citation>
    <scope>NUCLEOTIDE SEQUENCE [LARGE SCALE GENOMIC DNA]</scope>
    <source>
        <strain evidence="14 15">DSM 45790</strain>
    </source>
</reference>
<dbReference type="InterPro" id="IPR010617">
    <property type="entry name" value="TMEM175-like"/>
</dbReference>
<comment type="catalytic activity">
    <reaction evidence="12">
        <text>K(+)(in) = K(+)(out)</text>
        <dbReference type="Rhea" id="RHEA:29463"/>
        <dbReference type="ChEBI" id="CHEBI:29103"/>
    </reaction>
</comment>
<evidence type="ECO:0000256" key="1">
    <source>
        <dbReference type="ARBA" id="ARBA00004141"/>
    </source>
</evidence>
<keyword evidence="11" id="KW-0407">Ion channel</keyword>
<evidence type="ECO:0000256" key="4">
    <source>
        <dbReference type="ARBA" id="ARBA00022538"/>
    </source>
</evidence>
<keyword evidence="7" id="KW-0630">Potassium</keyword>
<evidence type="ECO:0000256" key="6">
    <source>
        <dbReference type="ARBA" id="ARBA00022826"/>
    </source>
</evidence>
<evidence type="ECO:0000256" key="12">
    <source>
        <dbReference type="ARBA" id="ARBA00034430"/>
    </source>
</evidence>
<dbReference type="Proteomes" id="UP000588112">
    <property type="component" value="Unassembled WGS sequence"/>
</dbReference>
<keyword evidence="5 13" id="KW-0812">Transmembrane</keyword>
<evidence type="ECO:0000256" key="11">
    <source>
        <dbReference type="ARBA" id="ARBA00023303"/>
    </source>
</evidence>
<feature type="transmembrane region" description="Helical" evidence="13">
    <location>
        <begin position="195"/>
        <end position="212"/>
    </location>
</feature>
<feature type="transmembrane region" description="Helical" evidence="13">
    <location>
        <begin position="58"/>
        <end position="81"/>
    </location>
</feature>
<keyword evidence="9" id="KW-0406">Ion transport</keyword>
<gene>
    <name evidence="14" type="ORF">BJ981_000943</name>
</gene>
<evidence type="ECO:0000256" key="2">
    <source>
        <dbReference type="ARBA" id="ARBA00006920"/>
    </source>
</evidence>
<keyword evidence="6" id="KW-0631">Potassium channel</keyword>
<evidence type="ECO:0000256" key="7">
    <source>
        <dbReference type="ARBA" id="ARBA00022958"/>
    </source>
</evidence>
<evidence type="ECO:0000256" key="10">
    <source>
        <dbReference type="ARBA" id="ARBA00023136"/>
    </source>
</evidence>
<proteinExistence type="inferred from homology"/>
<dbReference type="PANTHER" id="PTHR31462">
    <property type="entry name" value="ENDOSOMAL/LYSOSOMAL POTASSIUM CHANNEL TMEM175"/>
    <property type="match status" value="1"/>
</dbReference>
<evidence type="ECO:0000256" key="5">
    <source>
        <dbReference type="ARBA" id="ARBA00022692"/>
    </source>
</evidence>
<comment type="subcellular location">
    <subcellularLocation>
        <location evidence="1">Membrane</location>
        <topology evidence="1">Multi-pass membrane protein</topology>
    </subcellularLocation>
</comment>
<keyword evidence="4" id="KW-0633">Potassium transport</keyword>
<evidence type="ECO:0000256" key="3">
    <source>
        <dbReference type="ARBA" id="ARBA00022448"/>
    </source>
</evidence>
<feature type="transmembrane region" description="Helical" evidence="13">
    <location>
        <begin position="169"/>
        <end position="189"/>
    </location>
</feature>
<accession>A0A7W8Z0J2</accession>
<feature type="transmembrane region" description="Helical" evidence="13">
    <location>
        <begin position="139"/>
        <end position="157"/>
    </location>
</feature>